<keyword evidence="5" id="KW-1185">Reference proteome</keyword>
<dbReference type="InterPro" id="IPR009057">
    <property type="entry name" value="Homeodomain-like_sf"/>
</dbReference>
<dbReference type="RefSeq" id="WP_006976269.1">
    <property type="nucleotide sequence ID" value="NZ_ABCS01000124.1"/>
</dbReference>
<feature type="domain" description="HTH tetR-type" evidence="3">
    <location>
        <begin position="18"/>
        <end position="78"/>
    </location>
</feature>
<dbReference type="AlphaFoldDB" id="A6GHT3"/>
<dbReference type="InterPro" id="IPR041642">
    <property type="entry name" value="KstR_C"/>
</dbReference>
<dbReference type="Pfam" id="PF00440">
    <property type="entry name" value="TetR_N"/>
    <property type="match status" value="1"/>
</dbReference>
<comment type="caution">
    <text evidence="4">The sequence shown here is derived from an EMBL/GenBank/DDBJ whole genome shotgun (WGS) entry which is preliminary data.</text>
</comment>
<dbReference type="GO" id="GO:0000976">
    <property type="term" value="F:transcription cis-regulatory region binding"/>
    <property type="evidence" value="ECO:0007669"/>
    <property type="project" value="TreeGrafter"/>
</dbReference>
<dbReference type="PRINTS" id="PR00455">
    <property type="entry name" value="HTHTETR"/>
</dbReference>
<evidence type="ECO:0000313" key="5">
    <source>
        <dbReference type="Proteomes" id="UP000005801"/>
    </source>
</evidence>
<evidence type="ECO:0000259" key="3">
    <source>
        <dbReference type="PROSITE" id="PS50977"/>
    </source>
</evidence>
<dbReference type="OrthoDB" id="8535430at2"/>
<reference evidence="4 5" key="1">
    <citation type="submission" date="2007-06" db="EMBL/GenBank/DDBJ databases">
        <authorList>
            <person name="Shimkets L."/>
            <person name="Ferriera S."/>
            <person name="Johnson J."/>
            <person name="Kravitz S."/>
            <person name="Beeson K."/>
            <person name="Sutton G."/>
            <person name="Rogers Y.-H."/>
            <person name="Friedman R."/>
            <person name="Frazier M."/>
            <person name="Venter J.C."/>
        </authorList>
    </citation>
    <scope>NUCLEOTIDE SEQUENCE [LARGE SCALE GENOMIC DNA]</scope>
    <source>
        <strain evidence="4 5">SIR-1</strain>
    </source>
</reference>
<dbReference type="EMBL" id="ABCS01000124">
    <property type="protein sequence ID" value="EDM74579.1"/>
    <property type="molecule type" value="Genomic_DNA"/>
</dbReference>
<protein>
    <submittedName>
        <fullName evidence="4">Putative tetR-family regulatory protein</fullName>
    </submittedName>
</protein>
<keyword evidence="1 2" id="KW-0238">DNA-binding</keyword>
<gene>
    <name evidence="4" type="ORF">PPSIR1_28686</name>
</gene>
<dbReference type="eggNOG" id="COG1309">
    <property type="taxonomic scope" value="Bacteria"/>
</dbReference>
<evidence type="ECO:0000256" key="1">
    <source>
        <dbReference type="ARBA" id="ARBA00023125"/>
    </source>
</evidence>
<name>A6GHT3_9BACT</name>
<feature type="DNA-binding region" description="H-T-H motif" evidence="2">
    <location>
        <begin position="41"/>
        <end position="60"/>
    </location>
</feature>
<dbReference type="Proteomes" id="UP000005801">
    <property type="component" value="Unassembled WGS sequence"/>
</dbReference>
<dbReference type="Gene3D" id="1.10.357.10">
    <property type="entry name" value="Tetracycline Repressor, domain 2"/>
    <property type="match status" value="1"/>
</dbReference>
<evidence type="ECO:0000313" key="4">
    <source>
        <dbReference type="EMBL" id="EDM74579.1"/>
    </source>
</evidence>
<sequence>MTLAQPEPAPPPTPPLPDERSVRILAAALALTEEGGFPAVKLRDVAQSSGVALGTLYKRFRSKEELMLAVVNQELNEFQSKVAGTNITGSRSERLLTAFMSMTDFLLERPNLGRALVRSVHTADGELAESLICVNATVADIIGIGLVGAEPRSPTAWELEAVGVLQGYWFSLMVGWAIGVQSRGGIEDNLRKTIHLLDHGLHGLAAMAQAE</sequence>
<dbReference type="SUPFAM" id="SSF46689">
    <property type="entry name" value="Homeodomain-like"/>
    <property type="match status" value="1"/>
</dbReference>
<dbReference type="PANTHER" id="PTHR30055:SF146">
    <property type="entry name" value="HTH-TYPE TRANSCRIPTIONAL DUAL REGULATOR CECR"/>
    <property type="match status" value="1"/>
</dbReference>
<dbReference type="InterPro" id="IPR050109">
    <property type="entry name" value="HTH-type_TetR-like_transc_reg"/>
</dbReference>
<proteinExistence type="predicted"/>
<evidence type="ECO:0000256" key="2">
    <source>
        <dbReference type="PROSITE-ProRule" id="PRU00335"/>
    </source>
</evidence>
<organism evidence="4 5">
    <name type="scientific">Plesiocystis pacifica SIR-1</name>
    <dbReference type="NCBI Taxonomy" id="391625"/>
    <lineage>
        <taxon>Bacteria</taxon>
        <taxon>Pseudomonadati</taxon>
        <taxon>Myxococcota</taxon>
        <taxon>Polyangia</taxon>
        <taxon>Nannocystales</taxon>
        <taxon>Nannocystaceae</taxon>
        <taxon>Plesiocystis</taxon>
    </lineage>
</organism>
<dbReference type="PANTHER" id="PTHR30055">
    <property type="entry name" value="HTH-TYPE TRANSCRIPTIONAL REGULATOR RUTR"/>
    <property type="match status" value="1"/>
</dbReference>
<dbReference type="Pfam" id="PF17925">
    <property type="entry name" value="TetR_C_20"/>
    <property type="match status" value="1"/>
</dbReference>
<accession>A6GHT3</accession>
<dbReference type="STRING" id="391625.PPSIR1_28686"/>
<dbReference type="PROSITE" id="PS50977">
    <property type="entry name" value="HTH_TETR_2"/>
    <property type="match status" value="1"/>
</dbReference>
<dbReference type="InterPro" id="IPR001647">
    <property type="entry name" value="HTH_TetR"/>
</dbReference>
<dbReference type="GO" id="GO:0003700">
    <property type="term" value="F:DNA-binding transcription factor activity"/>
    <property type="evidence" value="ECO:0007669"/>
    <property type="project" value="TreeGrafter"/>
</dbReference>